<evidence type="ECO:0000256" key="3">
    <source>
        <dbReference type="ARBA" id="ARBA00022960"/>
    </source>
</evidence>
<dbReference type="InterPro" id="IPR016181">
    <property type="entry name" value="Acyl_CoA_acyltransferase"/>
</dbReference>
<accession>A0A076F6J9</accession>
<keyword evidence="6" id="KW-0961">Cell wall biogenesis/degradation</keyword>
<keyword evidence="5" id="KW-0012">Acyltransferase</keyword>
<dbReference type="PROSITE" id="PS51191">
    <property type="entry name" value="FEMABX"/>
    <property type="match status" value="1"/>
</dbReference>
<sequence length="321" mass="37831">MKIVIKYDNFEELGYILSNPDYLSMNGRNYGWLCGYENEKLCYIIPFVEKKKWIFRYMQVQSSTIILNGSKQSEKEFLNLAIDKLRQIGKIDFISQPKTNAVFDIYPDNAIYCNFGSYIVDLSINEEELFRNIHMKHRNVIKRAIANGVVIKFGYEVFDDAYDTILDTLYRNNMSMIDKNKLLEFISTNRKSCLIGCSYLDDIPQSAAIILYDNYKGYYFWGGTSENVSLGANNLLHWEIIKKLKSLGVQYYDFVGARIHTNNDRLLGIQRFKSRFGALLQYGYLWKYPIKRWKFDLFNMLYNFKMGKKDIIDEEKNNINI</sequence>
<dbReference type="RefSeq" id="WP_038452484.1">
    <property type="nucleotide sequence ID" value="NZ_CP009043.1"/>
</dbReference>
<name>A0A076F6J9_9BACT</name>
<evidence type="ECO:0000256" key="2">
    <source>
        <dbReference type="ARBA" id="ARBA00022679"/>
    </source>
</evidence>
<dbReference type="AlphaFoldDB" id="A0A076F6J9"/>
<evidence type="ECO:0000313" key="8">
    <source>
        <dbReference type="Proteomes" id="UP000028486"/>
    </source>
</evidence>
<dbReference type="PANTHER" id="PTHR36174">
    <property type="entry name" value="LIPID II:GLYCINE GLYCYLTRANSFERASE"/>
    <property type="match status" value="1"/>
</dbReference>
<keyword evidence="8" id="KW-1185">Reference proteome</keyword>
<gene>
    <name evidence="7" type="ORF">CIG1485E_0056</name>
</gene>
<proteinExistence type="inferred from homology"/>
<comment type="similarity">
    <text evidence="1">Belongs to the FemABX family.</text>
</comment>
<dbReference type="KEGG" id="caj:CIG1485E_0056"/>
<evidence type="ECO:0000256" key="5">
    <source>
        <dbReference type="ARBA" id="ARBA00023315"/>
    </source>
</evidence>
<dbReference type="EMBL" id="CP009043">
    <property type="protein sequence ID" value="AII13935.1"/>
    <property type="molecule type" value="Genomic_DNA"/>
</dbReference>
<keyword evidence="3" id="KW-0133">Cell shape</keyword>
<dbReference type="GO" id="GO:0071555">
    <property type="term" value="P:cell wall organization"/>
    <property type="evidence" value="ECO:0007669"/>
    <property type="project" value="UniProtKB-KW"/>
</dbReference>
<reference evidence="8" key="1">
    <citation type="journal article" date="2014" name="Genome Announc.">
        <title>Complete Genome Sequence of Campylobacter iguaniorum Strain 1485ET, Isolated from a Bearded Dragon (Pogona vitticeps).</title>
        <authorList>
            <person name="Gilbert M.J."/>
            <person name="Miller W.G."/>
            <person name="Yee E."/>
            <person name="Kik M."/>
            <person name="Wagenaar J.A."/>
            <person name="Duim B."/>
        </authorList>
    </citation>
    <scope>NUCLEOTIDE SEQUENCE [LARGE SCALE GENOMIC DNA]</scope>
    <source>
        <strain evidence="8">1485E</strain>
    </source>
</reference>
<organism evidence="7 8">
    <name type="scientific">Campylobacter iguaniorum</name>
    <dbReference type="NCBI Taxonomy" id="1244531"/>
    <lineage>
        <taxon>Bacteria</taxon>
        <taxon>Pseudomonadati</taxon>
        <taxon>Campylobacterota</taxon>
        <taxon>Epsilonproteobacteria</taxon>
        <taxon>Campylobacterales</taxon>
        <taxon>Campylobacteraceae</taxon>
        <taxon>Campylobacter</taxon>
    </lineage>
</organism>
<keyword evidence="4" id="KW-0573">Peptidoglycan synthesis</keyword>
<dbReference type="Proteomes" id="UP000028486">
    <property type="component" value="Chromosome"/>
</dbReference>
<dbReference type="SUPFAM" id="SSF55729">
    <property type="entry name" value="Acyl-CoA N-acyltransferases (Nat)"/>
    <property type="match status" value="1"/>
</dbReference>
<dbReference type="HOGENOM" id="CLU_838620_0_0_7"/>
<dbReference type="Gene3D" id="3.40.630.30">
    <property type="match status" value="1"/>
</dbReference>
<dbReference type="OrthoDB" id="9773932at2"/>
<evidence type="ECO:0000256" key="4">
    <source>
        <dbReference type="ARBA" id="ARBA00022984"/>
    </source>
</evidence>
<evidence type="ECO:0000256" key="6">
    <source>
        <dbReference type="ARBA" id="ARBA00023316"/>
    </source>
</evidence>
<dbReference type="InterPro" id="IPR003447">
    <property type="entry name" value="FEMABX"/>
</dbReference>
<dbReference type="eggNOG" id="COG2348">
    <property type="taxonomic scope" value="Bacteria"/>
</dbReference>
<protein>
    <submittedName>
        <fullName evidence="7">FemAB family protein</fullName>
    </submittedName>
</protein>
<evidence type="ECO:0000256" key="1">
    <source>
        <dbReference type="ARBA" id="ARBA00009943"/>
    </source>
</evidence>
<dbReference type="GO" id="GO:0008360">
    <property type="term" value="P:regulation of cell shape"/>
    <property type="evidence" value="ECO:0007669"/>
    <property type="project" value="UniProtKB-KW"/>
</dbReference>
<dbReference type="InterPro" id="IPR050644">
    <property type="entry name" value="PG_Glycine_Bridge_Synth"/>
</dbReference>
<dbReference type="PANTHER" id="PTHR36174:SF1">
    <property type="entry name" value="LIPID II:GLYCINE GLYCYLTRANSFERASE"/>
    <property type="match status" value="1"/>
</dbReference>
<dbReference type="GO" id="GO:0009252">
    <property type="term" value="P:peptidoglycan biosynthetic process"/>
    <property type="evidence" value="ECO:0007669"/>
    <property type="project" value="UniProtKB-KW"/>
</dbReference>
<keyword evidence="2" id="KW-0808">Transferase</keyword>
<evidence type="ECO:0000313" key="7">
    <source>
        <dbReference type="EMBL" id="AII13935.1"/>
    </source>
</evidence>
<dbReference type="GO" id="GO:0016755">
    <property type="term" value="F:aminoacyltransferase activity"/>
    <property type="evidence" value="ECO:0007669"/>
    <property type="project" value="InterPro"/>
</dbReference>
<dbReference type="Pfam" id="PF02388">
    <property type="entry name" value="FemAB"/>
    <property type="match status" value="1"/>
</dbReference>